<evidence type="ECO:0000313" key="1">
    <source>
        <dbReference type="EMBL" id="KAJ9150786.1"/>
    </source>
</evidence>
<dbReference type="InterPro" id="IPR032675">
    <property type="entry name" value="LRR_dom_sf"/>
</dbReference>
<organism evidence="1 2">
    <name type="scientific">Pleurostoma richardsiae</name>
    <dbReference type="NCBI Taxonomy" id="41990"/>
    <lineage>
        <taxon>Eukaryota</taxon>
        <taxon>Fungi</taxon>
        <taxon>Dikarya</taxon>
        <taxon>Ascomycota</taxon>
        <taxon>Pezizomycotina</taxon>
        <taxon>Sordariomycetes</taxon>
        <taxon>Sordariomycetidae</taxon>
        <taxon>Calosphaeriales</taxon>
        <taxon>Pleurostomataceae</taxon>
        <taxon>Pleurostoma</taxon>
    </lineage>
</organism>
<dbReference type="Gene3D" id="3.80.10.10">
    <property type="entry name" value="Ribonuclease Inhibitor"/>
    <property type="match status" value="1"/>
</dbReference>
<accession>A0AA38RM27</accession>
<comment type="caution">
    <text evidence="1">The sequence shown here is derived from an EMBL/GenBank/DDBJ whole genome shotgun (WGS) entry which is preliminary data.</text>
</comment>
<gene>
    <name evidence="1" type="ORF">NKR23_g3414</name>
</gene>
<protein>
    <submittedName>
        <fullName evidence="1">Uncharacterized protein</fullName>
    </submittedName>
</protein>
<proteinExistence type="predicted"/>
<dbReference type="AlphaFoldDB" id="A0AA38RM27"/>
<reference evidence="1" key="1">
    <citation type="submission" date="2022-07" db="EMBL/GenBank/DDBJ databases">
        <title>Fungi with potential for degradation of polypropylene.</title>
        <authorList>
            <person name="Gostincar C."/>
        </authorList>
    </citation>
    <scope>NUCLEOTIDE SEQUENCE</scope>
    <source>
        <strain evidence="1">EXF-13308</strain>
    </source>
</reference>
<dbReference type="Proteomes" id="UP001174694">
    <property type="component" value="Unassembled WGS sequence"/>
</dbReference>
<evidence type="ECO:0000313" key="2">
    <source>
        <dbReference type="Proteomes" id="UP001174694"/>
    </source>
</evidence>
<dbReference type="EMBL" id="JANBVO010000007">
    <property type="protein sequence ID" value="KAJ9150786.1"/>
    <property type="molecule type" value="Genomic_DNA"/>
</dbReference>
<name>A0AA38RM27_9PEZI</name>
<sequence>MSLQRLPAEILEIICQGLCVHCRRKGWASSSSQDATHGELTRQRSNLSKLSRTCKVFRAIGQPILFHTFCEVQKNCKWDKSKMIPFARTIVERPDLATCVTDFCILHHGTSGLMLTIAEKAMFNEATKNDLLLRGIMGLPRAMVDGQKSSYVFSNQNDPEQGRVLALMIILRLPNLQRLVYMPPRPPNTTRAYRRADYAWDVPESNALASLKKITIGRYNTMNAAHVDGIFANAPSLESLTIQEGLLRLELIPFENLSELNISSSRFNLTQLHEVVNRCHHLESFKLTPRAEWKDVRPNVFLRHIEPLAGRLKHLQIDFGMKRGHIPATGLISTFKLFTSLETLKLECDAVYFGGTSATAASATFFTTLLPPSMKKFYLIKTHQGLKDAIASFAPQAKMHCPALELVYFGHHKHRTGLTLEEIVSFEKPFESVGVRLQVVGRPKPVPWKLSKEPLPEDS</sequence>
<keyword evidence="2" id="KW-1185">Reference proteome</keyword>
<dbReference type="SUPFAM" id="SSF52047">
    <property type="entry name" value="RNI-like"/>
    <property type="match status" value="1"/>
</dbReference>